<evidence type="ECO:0000259" key="4">
    <source>
        <dbReference type="Pfam" id="PF01168"/>
    </source>
</evidence>
<proteinExistence type="predicted"/>
<feature type="domain" description="Alanine racemase N-terminal" evidence="4">
    <location>
        <begin position="8"/>
        <end position="225"/>
    </location>
</feature>
<dbReference type="GO" id="GO:0008784">
    <property type="term" value="F:alanine racemase activity"/>
    <property type="evidence" value="ECO:0007669"/>
    <property type="project" value="TreeGrafter"/>
</dbReference>
<dbReference type="PANTHER" id="PTHR30511">
    <property type="entry name" value="ALANINE RACEMASE"/>
    <property type="match status" value="1"/>
</dbReference>
<evidence type="ECO:0000313" key="6">
    <source>
        <dbReference type="Proteomes" id="UP000186997"/>
    </source>
</evidence>
<dbReference type="Pfam" id="PF01168">
    <property type="entry name" value="Ala_racemase_N"/>
    <property type="match status" value="1"/>
</dbReference>
<keyword evidence="3" id="KW-0413">Isomerase</keyword>
<sequence length="373" mass="39352">MNSPRVEVDLSKLRHNIRTIVGRLNARGISVTGVTKAICGHPIIARAMLDGGVAGLAEARLHNVQRLRKAGVICPITLIRTPMLSQADDVVQVCEASYNTETSVIVALAAAAIRQNRVHGIILMVEMGDQREGIVPQDLGDIALQVVDMPGVALKGIGANFACLSGVAPNAANMETLSALANNVERQCGPVLQTVSGGNSANLPWALAGHATGRINDLRIGEAILLGSDPISGDQIGGMFRDAFTLVAEIIETDVKSVRPSLSFADATLAKLCLVPNPGETTRLILAIGHQDTDILGLSMPDGNVLIGATSDHLVIGTQHAALRVGSEMRFQMNYSALMRAMAAPDVGLKLLRHDITPHRSGTPDTDKHLALV</sequence>
<dbReference type="InterPro" id="IPR029066">
    <property type="entry name" value="PLP-binding_barrel"/>
</dbReference>
<comment type="cofactor">
    <cofactor evidence="1">
        <name>pyridoxal 5'-phosphate</name>
        <dbReference type="ChEBI" id="CHEBI:597326"/>
    </cofactor>
</comment>
<dbReference type="CDD" id="cd06815">
    <property type="entry name" value="PLPDE_III_AR_like_1"/>
    <property type="match status" value="1"/>
</dbReference>
<dbReference type="STRING" id="287098.SAMN05421665_2126"/>
<dbReference type="Proteomes" id="UP000186997">
    <property type="component" value="Unassembled WGS sequence"/>
</dbReference>
<evidence type="ECO:0000256" key="3">
    <source>
        <dbReference type="ARBA" id="ARBA00023235"/>
    </source>
</evidence>
<gene>
    <name evidence="5" type="ORF">SAMN05421665_2126</name>
</gene>
<dbReference type="InterPro" id="IPR000821">
    <property type="entry name" value="Ala_racemase"/>
</dbReference>
<dbReference type="AlphaFoldDB" id="A0A1R3X6C0"/>
<accession>A0A1R3X6C0</accession>
<dbReference type="SUPFAM" id="SSF51419">
    <property type="entry name" value="PLP-binding barrel"/>
    <property type="match status" value="1"/>
</dbReference>
<evidence type="ECO:0000256" key="2">
    <source>
        <dbReference type="ARBA" id="ARBA00022898"/>
    </source>
</evidence>
<dbReference type="RefSeq" id="WP_076659501.1">
    <property type="nucleotide sequence ID" value="NZ_FTPR01000001.1"/>
</dbReference>
<dbReference type="OrthoDB" id="504078at2"/>
<name>A0A1R3X6C0_9RHOB</name>
<keyword evidence="6" id="KW-1185">Reference proteome</keyword>
<dbReference type="PANTHER" id="PTHR30511:SF3">
    <property type="entry name" value="LYSINE RACEMASE"/>
    <property type="match status" value="1"/>
</dbReference>
<evidence type="ECO:0000313" key="5">
    <source>
        <dbReference type="EMBL" id="SIT85713.1"/>
    </source>
</evidence>
<dbReference type="Gene3D" id="3.20.20.10">
    <property type="entry name" value="Alanine racemase"/>
    <property type="match status" value="1"/>
</dbReference>
<keyword evidence="2" id="KW-0663">Pyridoxal phosphate</keyword>
<protein>
    <submittedName>
        <fullName evidence="5">Predicted amino acid racemase</fullName>
    </submittedName>
</protein>
<evidence type="ECO:0000256" key="1">
    <source>
        <dbReference type="ARBA" id="ARBA00001933"/>
    </source>
</evidence>
<dbReference type="GO" id="GO:0005829">
    <property type="term" value="C:cytosol"/>
    <property type="evidence" value="ECO:0007669"/>
    <property type="project" value="TreeGrafter"/>
</dbReference>
<dbReference type="EMBL" id="FTPR01000001">
    <property type="protein sequence ID" value="SIT85713.1"/>
    <property type="molecule type" value="Genomic_DNA"/>
</dbReference>
<reference evidence="6" key="1">
    <citation type="submission" date="2017-01" db="EMBL/GenBank/DDBJ databases">
        <authorList>
            <person name="Varghese N."/>
            <person name="Submissions S."/>
        </authorList>
    </citation>
    <scope>NUCLEOTIDE SEQUENCE [LARGE SCALE GENOMIC DNA]</scope>
    <source>
        <strain evidence="6">DSM 29591</strain>
    </source>
</reference>
<dbReference type="GO" id="GO:0030170">
    <property type="term" value="F:pyridoxal phosphate binding"/>
    <property type="evidence" value="ECO:0007669"/>
    <property type="project" value="TreeGrafter"/>
</dbReference>
<organism evidence="5 6">
    <name type="scientific">Yoonia rosea</name>
    <dbReference type="NCBI Taxonomy" id="287098"/>
    <lineage>
        <taxon>Bacteria</taxon>
        <taxon>Pseudomonadati</taxon>
        <taxon>Pseudomonadota</taxon>
        <taxon>Alphaproteobacteria</taxon>
        <taxon>Rhodobacterales</taxon>
        <taxon>Paracoccaceae</taxon>
        <taxon>Yoonia</taxon>
    </lineage>
</organism>
<dbReference type="InterPro" id="IPR001608">
    <property type="entry name" value="Ala_racemase_N"/>
</dbReference>